<protein>
    <submittedName>
        <fullName evidence="1">Uncharacterized protein</fullName>
    </submittedName>
</protein>
<comment type="caution">
    <text evidence="1">The sequence shown here is derived from an EMBL/GenBank/DDBJ whole genome shotgun (WGS) entry which is preliminary data.</text>
</comment>
<dbReference type="Proteomes" id="UP000785679">
    <property type="component" value="Unassembled WGS sequence"/>
</dbReference>
<organism evidence="1 2">
    <name type="scientific">Halteria grandinella</name>
    <dbReference type="NCBI Taxonomy" id="5974"/>
    <lineage>
        <taxon>Eukaryota</taxon>
        <taxon>Sar</taxon>
        <taxon>Alveolata</taxon>
        <taxon>Ciliophora</taxon>
        <taxon>Intramacronucleata</taxon>
        <taxon>Spirotrichea</taxon>
        <taxon>Stichotrichia</taxon>
        <taxon>Sporadotrichida</taxon>
        <taxon>Halteriidae</taxon>
        <taxon>Halteria</taxon>
    </lineage>
</organism>
<dbReference type="AlphaFoldDB" id="A0A8J8T783"/>
<keyword evidence="2" id="KW-1185">Reference proteome</keyword>
<reference evidence="1" key="1">
    <citation type="submission" date="2019-06" db="EMBL/GenBank/DDBJ databases">
        <authorList>
            <person name="Zheng W."/>
        </authorList>
    </citation>
    <scope>NUCLEOTIDE SEQUENCE</scope>
    <source>
        <strain evidence="1">QDHG01</strain>
    </source>
</reference>
<gene>
    <name evidence="1" type="ORF">FGO68_gene2790</name>
</gene>
<proteinExistence type="predicted"/>
<evidence type="ECO:0000313" key="1">
    <source>
        <dbReference type="EMBL" id="TNV83898.1"/>
    </source>
</evidence>
<name>A0A8J8T783_HALGN</name>
<evidence type="ECO:0000313" key="2">
    <source>
        <dbReference type="Proteomes" id="UP000785679"/>
    </source>
</evidence>
<dbReference type="EMBL" id="RRYP01003335">
    <property type="protein sequence ID" value="TNV83898.1"/>
    <property type="molecule type" value="Genomic_DNA"/>
</dbReference>
<sequence length="73" mass="8794">MNIADQIWHTGKYYSFPNNLEHKYINPLCPGKLSWKGGFFLFEILFSENRLSLKRFKRLSEFQRVGRQRIQIS</sequence>
<accession>A0A8J8T783</accession>